<proteinExistence type="predicted"/>
<comment type="caution">
    <text evidence="2">The sequence shown here is derived from an EMBL/GenBank/DDBJ whole genome shotgun (WGS) entry which is preliminary data.</text>
</comment>
<keyword evidence="3" id="KW-1185">Reference proteome</keyword>
<feature type="region of interest" description="Disordered" evidence="1">
    <location>
        <begin position="1"/>
        <end position="91"/>
    </location>
</feature>
<evidence type="ECO:0000256" key="1">
    <source>
        <dbReference type="SAM" id="MobiDB-lite"/>
    </source>
</evidence>
<feature type="compositionally biased region" description="Pro residues" evidence="1">
    <location>
        <begin position="20"/>
        <end position="38"/>
    </location>
</feature>
<dbReference type="Proteomes" id="UP001270362">
    <property type="component" value="Unassembled WGS sequence"/>
</dbReference>
<evidence type="ECO:0000313" key="2">
    <source>
        <dbReference type="EMBL" id="KAK3681039.1"/>
    </source>
</evidence>
<dbReference type="AlphaFoldDB" id="A0AAE0WYN8"/>
<feature type="compositionally biased region" description="Polar residues" evidence="1">
    <location>
        <begin position="7"/>
        <end position="18"/>
    </location>
</feature>
<sequence length="247" mass="26661">MARKRQTSTPASTVPGNQPASPPPTKPPSPPPSAPAPPAVAESAPHVLVNIDEEGWTAVTSKKPPPPPSTPVAGPSQLPIQPARGKPMTSKFIPGVTKLAGRGIPMKLPNSRETLHTLYHALGASTLEDPLVGFNYDHKSKDPAEIMQVLLVAQRAAKIIGAKTVMLRSGPHKCQHRYDPDTSLRLSRTTAKGKEVPDMAPADYHITASMGPSMEYQMIQGHIFLEEVRGEWQMMQNPANRRYVEAG</sequence>
<protein>
    <submittedName>
        <fullName evidence="2">Uncharacterized protein</fullName>
    </submittedName>
</protein>
<reference evidence="2" key="1">
    <citation type="journal article" date="2023" name="Mol. Phylogenet. Evol.">
        <title>Genome-scale phylogeny and comparative genomics of the fungal order Sordariales.</title>
        <authorList>
            <person name="Hensen N."/>
            <person name="Bonometti L."/>
            <person name="Westerberg I."/>
            <person name="Brannstrom I.O."/>
            <person name="Guillou S."/>
            <person name="Cros-Aarteil S."/>
            <person name="Calhoun S."/>
            <person name="Haridas S."/>
            <person name="Kuo A."/>
            <person name="Mondo S."/>
            <person name="Pangilinan J."/>
            <person name="Riley R."/>
            <person name="LaButti K."/>
            <person name="Andreopoulos B."/>
            <person name="Lipzen A."/>
            <person name="Chen C."/>
            <person name="Yan M."/>
            <person name="Daum C."/>
            <person name="Ng V."/>
            <person name="Clum A."/>
            <person name="Steindorff A."/>
            <person name="Ohm R.A."/>
            <person name="Martin F."/>
            <person name="Silar P."/>
            <person name="Natvig D.O."/>
            <person name="Lalanne C."/>
            <person name="Gautier V."/>
            <person name="Ament-Velasquez S.L."/>
            <person name="Kruys A."/>
            <person name="Hutchinson M.I."/>
            <person name="Powell A.J."/>
            <person name="Barry K."/>
            <person name="Miller A.N."/>
            <person name="Grigoriev I.V."/>
            <person name="Debuchy R."/>
            <person name="Gladieux P."/>
            <person name="Hiltunen Thoren M."/>
            <person name="Johannesson H."/>
        </authorList>
    </citation>
    <scope>NUCLEOTIDE SEQUENCE</scope>
    <source>
        <strain evidence="2">CBS 314.62</strain>
    </source>
</reference>
<dbReference type="EMBL" id="JAULSO010000008">
    <property type="protein sequence ID" value="KAK3681039.1"/>
    <property type="molecule type" value="Genomic_DNA"/>
</dbReference>
<name>A0AAE0WYN8_9PEZI</name>
<accession>A0AAE0WYN8</accession>
<organism evidence="2 3">
    <name type="scientific">Podospora appendiculata</name>
    <dbReference type="NCBI Taxonomy" id="314037"/>
    <lineage>
        <taxon>Eukaryota</taxon>
        <taxon>Fungi</taxon>
        <taxon>Dikarya</taxon>
        <taxon>Ascomycota</taxon>
        <taxon>Pezizomycotina</taxon>
        <taxon>Sordariomycetes</taxon>
        <taxon>Sordariomycetidae</taxon>
        <taxon>Sordariales</taxon>
        <taxon>Podosporaceae</taxon>
        <taxon>Podospora</taxon>
    </lineage>
</organism>
<evidence type="ECO:0000313" key="3">
    <source>
        <dbReference type="Proteomes" id="UP001270362"/>
    </source>
</evidence>
<reference evidence="2" key="2">
    <citation type="submission" date="2023-06" db="EMBL/GenBank/DDBJ databases">
        <authorList>
            <consortium name="Lawrence Berkeley National Laboratory"/>
            <person name="Haridas S."/>
            <person name="Hensen N."/>
            <person name="Bonometti L."/>
            <person name="Westerberg I."/>
            <person name="Brannstrom I.O."/>
            <person name="Guillou S."/>
            <person name="Cros-Aarteil S."/>
            <person name="Calhoun S."/>
            <person name="Kuo A."/>
            <person name="Mondo S."/>
            <person name="Pangilinan J."/>
            <person name="Riley R."/>
            <person name="Labutti K."/>
            <person name="Andreopoulos B."/>
            <person name="Lipzen A."/>
            <person name="Chen C."/>
            <person name="Yanf M."/>
            <person name="Daum C."/>
            <person name="Ng V."/>
            <person name="Clum A."/>
            <person name="Steindorff A."/>
            <person name="Ohm R."/>
            <person name="Martin F."/>
            <person name="Silar P."/>
            <person name="Natvig D."/>
            <person name="Lalanne C."/>
            <person name="Gautier V."/>
            <person name="Ament-Velasquez S.L."/>
            <person name="Kruys A."/>
            <person name="Hutchinson M.I."/>
            <person name="Powell A.J."/>
            <person name="Barry K."/>
            <person name="Miller A.N."/>
            <person name="Grigoriev I.V."/>
            <person name="Debuchy R."/>
            <person name="Gladieux P."/>
            <person name="Thoren M.H."/>
            <person name="Johannesson H."/>
        </authorList>
    </citation>
    <scope>NUCLEOTIDE SEQUENCE</scope>
    <source>
        <strain evidence="2">CBS 314.62</strain>
    </source>
</reference>
<gene>
    <name evidence="2" type="ORF">B0T22DRAFT_485612</name>
</gene>